<comment type="similarity">
    <text evidence="1">Belongs to the 6-phosphogluconate dehydrogenase family.</text>
</comment>
<dbReference type="GO" id="GO:0019521">
    <property type="term" value="P:D-gluconate metabolic process"/>
    <property type="evidence" value="ECO:0007669"/>
    <property type="project" value="UniProtKB-KW"/>
</dbReference>
<keyword evidence="2 5" id="KW-0560">Oxidoreductase</keyword>
<proteinExistence type="inferred from homology"/>
<evidence type="ECO:0000256" key="1">
    <source>
        <dbReference type="ARBA" id="ARBA00008419"/>
    </source>
</evidence>
<evidence type="ECO:0000256" key="2">
    <source>
        <dbReference type="ARBA" id="ARBA00023002"/>
    </source>
</evidence>
<dbReference type="SMART" id="SM01350">
    <property type="entry name" value="6PGD"/>
    <property type="match status" value="1"/>
</dbReference>
<dbReference type="GO" id="GO:0004616">
    <property type="term" value="F:phosphogluconate dehydrogenase (decarboxylating) activity"/>
    <property type="evidence" value="ECO:0007669"/>
    <property type="project" value="UniProtKB-EC"/>
</dbReference>
<dbReference type="Pfam" id="PF00393">
    <property type="entry name" value="6PGD"/>
    <property type="match status" value="1"/>
</dbReference>
<dbReference type="InterPro" id="IPR008927">
    <property type="entry name" value="6-PGluconate_DH-like_C_sf"/>
</dbReference>
<evidence type="ECO:0000313" key="5">
    <source>
        <dbReference type="EMBL" id="SUA25369.1"/>
    </source>
</evidence>
<dbReference type="AlphaFoldDB" id="A0A378W1T3"/>
<evidence type="ECO:0000256" key="3">
    <source>
        <dbReference type="ARBA" id="ARBA00023064"/>
    </source>
</evidence>
<evidence type="ECO:0000259" key="4">
    <source>
        <dbReference type="SMART" id="SM01350"/>
    </source>
</evidence>
<dbReference type="Gene3D" id="1.20.5.320">
    <property type="entry name" value="6-Phosphogluconate Dehydrogenase, domain 3"/>
    <property type="match status" value="1"/>
</dbReference>
<dbReference type="EC" id="1.1.1.44" evidence="5"/>
<protein>
    <submittedName>
        <fullName evidence="5">6-phosphogluconate dehydrogenase</fullName>
        <ecNumber evidence="5">1.1.1.44</ecNumber>
    </submittedName>
</protein>
<accession>A0A378W1T3</accession>
<dbReference type="SUPFAM" id="SSF48179">
    <property type="entry name" value="6-phosphogluconate dehydrogenase C-terminal domain-like"/>
    <property type="match status" value="1"/>
</dbReference>
<dbReference type="GO" id="GO:0006098">
    <property type="term" value="P:pentose-phosphate shunt"/>
    <property type="evidence" value="ECO:0007669"/>
    <property type="project" value="InterPro"/>
</dbReference>
<feature type="domain" description="6-phosphogluconate dehydrogenase C-terminal" evidence="4">
    <location>
        <begin position="1"/>
        <end position="127"/>
    </location>
</feature>
<dbReference type="Gene3D" id="1.10.1040.10">
    <property type="entry name" value="N-(1-d-carboxylethyl)-l-norvaline Dehydrogenase, domain 2"/>
    <property type="match status" value="1"/>
</dbReference>
<dbReference type="InterPro" id="IPR006114">
    <property type="entry name" value="6PGDH_C"/>
</dbReference>
<sequence>MLIREAGESYGWGLDYGNTALLWREGCIIRSAFLGNIRDAYEANPDLVFLGADPYFKNILENCLPAWRKVVAKAVECGIPMPCMASAITFLDGYTTERLPANLLQAQRDYFGAHTYERTDKPRGEFSIPTGRARAEIPLRQPTIFDSVAEMPSEPFGRHLFCRK</sequence>
<reference evidence="5" key="1">
    <citation type="submission" date="2018-06" db="EMBL/GenBank/DDBJ databases">
        <authorList>
            <consortium name="Pathogen Informatics"/>
            <person name="Doyle S."/>
        </authorList>
    </citation>
    <scope>NUCLEOTIDE SEQUENCE [LARGE SCALE GENOMIC DNA]</scope>
    <source>
        <strain evidence="5">NCTC11421</strain>
    </source>
</reference>
<dbReference type="InterPro" id="IPR013328">
    <property type="entry name" value="6PGD_dom2"/>
</dbReference>
<gene>
    <name evidence="5" type="primary">gnd_1</name>
    <name evidence="5" type="ORF">NCTC11421_03388</name>
</gene>
<organism evidence="5">
    <name type="scientific">Neisseria gonorrhoeae</name>
    <dbReference type="NCBI Taxonomy" id="485"/>
    <lineage>
        <taxon>Bacteria</taxon>
        <taxon>Pseudomonadati</taxon>
        <taxon>Pseudomonadota</taxon>
        <taxon>Betaproteobacteria</taxon>
        <taxon>Neisseriales</taxon>
        <taxon>Neisseriaceae</taxon>
        <taxon>Neisseria</taxon>
    </lineage>
</organism>
<dbReference type="EMBL" id="UGRI01000001">
    <property type="protein sequence ID" value="SUA25369.1"/>
    <property type="molecule type" value="Genomic_DNA"/>
</dbReference>
<name>A0A378W1T3_NEIGO</name>
<dbReference type="InterPro" id="IPR006183">
    <property type="entry name" value="Pgluconate_DH"/>
</dbReference>
<dbReference type="PANTHER" id="PTHR11811">
    <property type="entry name" value="6-PHOSPHOGLUCONATE DEHYDROGENASE"/>
    <property type="match status" value="1"/>
</dbReference>
<keyword evidence="3" id="KW-0311">Gluconate utilization</keyword>